<feature type="transmembrane region" description="Helical" evidence="6">
    <location>
        <begin position="58"/>
        <end position="78"/>
    </location>
</feature>
<dbReference type="PIRSF" id="PIRSF005859">
    <property type="entry name" value="PBR"/>
    <property type="match status" value="1"/>
</dbReference>
<evidence type="ECO:0000256" key="3">
    <source>
        <dbReference type="ARBA" id="ARBA00022692"/>
    </source>
</evidence>
<evidence type="ECO:0008006" key="9">
    <source>
        <dbReference type="Google" id="ProtNLM"/>
    </source>
</evidence>
<dbReference type="InterPro" id="IPR004307">
    <property type="entry name" value="TspO_MBR"/>
</dbReference>
<comment type="subcellular location">
    <subcellularLocation>
        <location evidence="1">Membrane</location>
        <topology evidence="1">Multi-pass membrane protein</topology>
    </subcellularLocation>
</comment>
<comment type="similarity">
    <text evidence="2">Belongs to the TspO/BZRP family.</text>
</comment>
<dbReference type="CDD" id="cd15904">
    <property type="entry name" value="TSPO_MBR"/>
    <property type="match status" value="1"/>
</dbReference>
<proteinExistence type="inferred from homology"/>
<organism evidence="7 8">
    <name type="scientific">Sphingomonas psychrolutea</name>
    <dbReference type="NCBI Taxonomy" id="1259676"/>
    <lineage>
        <taxon>Bacteria</taxon>
        <taxon>Pseudomonadati</taxon>
        <taxon>Pseudomonadota</taxon>
        <taxon>Alphaproteobacteria</taxon>
        <taxon>Sphingomonadales</taxon>
        <taxon>Sphingomonadaceae</taxon>
        <taxon>Sphingomonas</taxon>
    </lineage>
</organism>
<name>A0ABQ1GL99_9SPHN</name>
<keyword evidence="3 6" id="KW-0812">Transmembrane</keyword>
<gene>
    <name evidence="7" type="ORF">GCM10011395_15360</name>
</gene>
<sequence>MGTTITEMGPWYHSLVQPRWAPPETAYSIAWTLIYLFTGLAAITGWRAMPDRQSADWIVGLFALTGFLNIVWSLLLFHAHRPDWAMVEIVPLWVAIVVWIYIVWPRSTAAGLMLLPYLACVTFAGYHTMTIVKLNGPFG</sequence>
<feature type="transmembrane region" description="Helical" evidence="6">
    <location>
        <begin position="84"/>
        <end position="104"/>
    </location>
</feature>
<dbReference type="Proteomes" id="UP000618591">
    <property type="component" value="Unassembled WGS sequence"/>
</dbReference>
<feature type="transmembrane region" description="Helical" evidence="6">
    <location>
        <begin position="111"/>
        <end position="129"/>
    </location>
</feature>
<dbReference type="Pfam" id="PF03073">
    <property type="entry name" value="TspO_MBR"/>
    <property type="match status" value="1"/>
</dbReference>
<keyword evidence="5 6" id="KW-0472">Membrane</keyword>
<accession>A0ABQ1GL99</accession>
<protein>
    <recommendedName>
        <fullName evidence="9">Tryptophan-rich sensory protein</fullName>
    </recommendedName>
</protein>
<comment type="caution">
    <text evidence="7">The sequence shown here is derived from an EMBL/GenBank/DDBJ whole genome shotgun (WGS) entry which is preliminary data.</text>
</comment>
<dbReference type="InterPro" id="IPR038330">
    <property type="entry name" value="TspO/MBR-related_sf"/>
</dbReference>
<evidence type="ECO:0000313" key="8">
    <source>
        <dbReference type="Proteomes" id="UP000618591"/>
    </source>
</evidence>
<dbReference type="EMBL" id="BMDW01000007">
    <property type="protein sequence ID" value="GGA46045.1"/>
    <property type="molecule type" value="Genomic_DNA"/>
</dbReference>
<evidence type="ECO:0000313" key="7">
    <source>
        <dbReference type="EMBL" id="GGA46045.1"/>
    </source>
</evidence>
<dbReference type="PANTHER" id="PTHR10057:SF0">
    <property type="entry name" value="TRANSLOCATOR PROTEIN"/>
    <property type="match status" value="1"/>
</dbReference>
<evidence type="ECO:0000256" key="2">
    <source>
        <dbReference type="ARBA" id="ARBA00007524"/>
    </source>
</evidence>
<keyword evidence="8" id="KW-1185">Reference proteome</keyword>
<reference evidence="8" key="1">
    <citation type="journal article" date="2019" name="Int. J. Syst. Evol. Microbiol.">
        <title>The Global Catalogue of Microorganisms (GCM) 10K type strain sequencing project: providing services to taxonomists for standard genome sequencing and annotation.</title>
        <authorList>
            <consortium name="The Broad Institute Genomics Platform"/>
            <consortium name="The Broad Institute Genome Sequencing Center for Infectious Disease"/>
            <person name="Wu L."/>
            <person name="Ma J."/>
        </authorList>
    </citation>
    <scope>NUCLEOTIDE SEQUENCE [LARGE SCALE GENOMIC DNA]</scope>
    <source>
        <strain evidence="8">CGMCC 1.10106</strain>
    </source>
</reference>
<keyword evidence="4 6" id="KW-1133">Transmembrane helix</keyword>
<dbReference type="Gene3D" id="1.20.1260.100">
    <property type="entry name" value="TspO/MBR protein"/>
    <property type="match status" value="1"/>
</dbReference>
<feature type="transmembrane region" description="Helical" evidence="6">
    <location>
        <begin position="25"/>
        <end position="46"/>
    </location>
</feature>
<dbReference type="PANTHER" id="PTHR10057">
    <property type="entry name" value="PERIPHERAL-TYPE BENZODIAZEPINE RECEPTOR"/>
    <property type="match status" value="1"/>
</dbReference>
<evidence type="ECO:0000256" key="5">
    <source>
        <dbReference type="ARBA" id="ARBA00023136"/>
    </source>
</evidence>
<evidence type="ECO:0000256" key="1">
    <source>
        <dbReference type="ARBA" id="ARBA00004141"/>
    </source>
</evidence>
<evidence type="ECO:0000256" key="4">
    <source>
        <dbReference type="ARBA" id="ARBA00022989"/>
    </source>
</evidence>
<evidence type="ECO:0000256" key="6">
    <source>
        <dbReference type="SAM" id="Phobius"/>
    </source>
</evidence>